<name>A0A4P9XJF1_9FUNG</name>
<evidence type="ECO:0000313" key="2">
    <source>
        <dbReference type="EMBL" id="RKP05320.1"/>
    </source>
</evidence>
<organism evidence="2 3">
    <name type="scientific">Thamnocephalis sphaerospora</name>
    <dbReference type="NCBI Taxonomy" id="78915"/>
    <lineage>
        <taxon>Eukaryota</taxon>
        <taxon>Fungi</taxon>
        <taxon>Fungi incertae sedis</taxon>
        <taxon>Zoopagomycota</taxon>
        <taxon>Zoopagomycotina</taxon>
        <taxon>Zoopagomycetes</taxon>
        <taxon>Zoopagales</taxon>
        <taxon>Sigmoideomycetaceae</taxon>
        <taxon>Thamnocephalis</taxon>
    </lineage>
</organism>
<feature type="compositionally biased region" description="Basic and acidic residues" evidence="1">
    <location>
        <begin position="274"/>
        <end position="285"/>
    </location>
</feature>
<proteinExistence type="predicted"/>
<feature type="region of interest" description="Disordered" evidence="1">
    <location>
        <begin position="274"/>
        <end position="315"/>
    </location>
</feature>
<reference evidence="3" key="1">
    <citation type="journal article" date="2018" name="Nat. Microbiol.">
        <title>Leveraging single-cell genomics to expand the fungal tree of life.</title>
        <authorList>
            <person name="Ahrendt S.R."/>
            <person name="Quandt C.A."/>
            <person name="Ciobanu D."/>
            <person name="Clum A."/>
            <person name="Salamov A."/>
            <person name="Andreopoulos B."/>
            <person name="Cheng J.F."/>
            <person name="Woyke T."/>
            <person name="Pelin A."/>
            <person name="Henrissat B."/>
            <person name="Reynolds N.K."/>
            <person name="Benny G.L."/>
            <person name="Smith M.E."/>
            <person name="James T.Y."/>
            <person name="Grigoriev I.V."/>
        </authorList>
    </citation>
    <scope>NUCLEOTIDE SEQUENCE [LARGE SCALE GENOMIC DNA]</scope>
    <source>
        <strain evidence="3">RSA 1356</strain>
    </source>
</reference>
<sequence>MPAHMPPSGYNRPSHIYVPGSGDDRVTIGVQSYWCLVYTRPVAASASVSPIHAEDCDTDVTTPGENMTSFLGTNHSNIRQRQLYVYHIPTRRWCPGSCKGRPRNIAALSEFDANDLSPRQLQHKIRWRVWLFNPLAAEPRCINTGLVHYEGRMGRWLRSVRVDDSRVILYTGRDAGSSDLIVMHSVHGSKHSPNDIDAQEGVHWRTELTGIRSISPLLSAGYLLVHDRASYAHLLGLDDGTMMYQFPLYGSRLAGPLLGLAYLVNTDVSAIAERDSSTRRNREGNDNSPLAVMPSLGQSRLNARQRRRRASSVGKNSGIMSTREVLDLRRGVPVGSLSAILAERQHTGTHPCKTEAWKVGCIRAAYLRPTPAVSTVERSSSRVAPAADMIDLEWLEFWTP</sequence>
<dbReference type="Proteomes" id="UP000271241">
    <property type="component" value="Unassembled WGS sequence"/>
</dbReference>
<evidence type="ECO:0000256" key="1">
    <source>
        <dbReference type="SAM" id="MobiDB-lite"/>
    </source>
</evidence>
<dbReference type="AlphaFoldDB" id="A0A4P9XJF1"/>
<evidence type="ECO:0000313" key="3">
    <source>
        <dbReference type="Proteomes" id="UP000271241"/>
    </source>
</evidence>
<accession>A0A4P9XJF1</accession>
<keyword evidence="3" id="KW-1185">Reference proteome</keyword>
<dbReference type="EMBL" id="KZ993172">
    <property type="protein sequence ID" value="RKP05320.1"/>
    <property type="molecule type" value="Genomic_DNA"/>
</dbReference>
<gene>
    <name evidence="2" type="ORF">THASP1DRAFT_32839</name>
</gene>
<protein>
    <submittedName>
        <fullName evidence="2">Uncharacterized protein</fullName>
    </submittedName>
</protein>
<dbReference type="OrthoDB" id="10452445at2759"/>